<gene>
    <name evidence="7" type="ORF">AT9943_LOCUS12365</name>
</gene>
<evidence type="ECO:0000256" key="2">
    <source>
        <dbReference type="ARBA" id="ARBA00022771"/>
    </source>
</evidence>
<dbReference type="Pfam" id="PF04434">
    <property type="entry name" value="SWIM"/>
    <property type="match status" value="1"/>
</dbReference>
<dbReference type="PROSITE" id="PS50966">
    <property type="entry name" value="ZF_SWIM"/>
    <property type="match status" value="1"/>
</dbReference>
<keyword evidence="1" id="KW-0479">Metal-binding</keyword>
<keyword evidence="3" id="KW-0862">Zinc</keyword>
<protein>
    <submittedName>
        <fullName evidence="7">(thale cress) hypothetical protein</fullName>
    </submittedName>
</protein>
<organism evidence="7 8">
    <name type="scientific">Arabidopsis thaliana</name>
    <name type="common">Mouse-ear cress</name>
    <dbReference type="NCBI Taxonomy" id="3702"/>
    <lineage>
        <taxon>Eukaryota</taxon>
        <taxon>Viridiplantae</taxon>
        <taxon>Streptophyta</taxon>
        <taxon>Embryophyta</taxon>
        <taxon>Tracheophyta</taxon>
        <taxon>Spermatophyta</taxon>
        <taxon>Magnoliopsida</taxon>
        <taxon>eudicotyledons</taxon>
        <taxon>Gunneridae</taxon>
        <taxon>Pentapetalae</taxon>
        <taxon>rosids</taxon>
        <taxon>malvids</taxon>
        <taxon>Brassicales</taxon>
        <taxon>Brassicaceae</taxon>
        <taxon>Camelineae</taxon>
        <taxon>Arabidopsis</taxon>
    </lineage>
</organism>
<accession>A0A7G2EPA7</accession>
<feature type="domain" description="SWIM-type" evidence="6">
    <location>
        <begin position="252"/>
        <end position="286"/>
    </location>
</feature>
<dbReference type="GO" id="GO:0008270">
    <property type="term" value="F:zinc ion binding"/>
    <property type="evidence" value="ECO:0007669"/>
    <property type="project" value="UniProtKB-KW"/>
</dbReference>
<dbReference type="InterPro" id="IPR018289">
    <property type="entry name" value="MULE_transposase_dom"/>
</dbReference>
<dbReference type="Proteomes" id="UP000516314">
    <property type="component" value="Chromosome 3"/>
</dbReference>
<evidence type="ECO:0000313" key="8">
    <source>
        <dbReference type="Proteomes" id="UP000516314"/>
    </source>
</evidence>
<evidence type="ECO:0000256" key="1">
    <source>
        <dbReference type="ARBA" id="ARBA00022723"/>
    </source>
</evidence>
<feature type="region of interest" description="Disordered" evidence="5">
    <location>
        <begin position="329"/>
        <end position="368"/>
    </location>
</feature>
<dbReference type="PANTHER" id="PTHR31973">
    <property type="entry name" value="POLYPROTEIN, PUTATIVE-RELATED"/>
    <property type="match status" value="1"/>
</dbReference>
<dbReference type="EMBL" id="LR881468">
    <property type="protein sequence ID" value="CAD5324473.1"/>
    <property type="molecule type" value="Genomic_DNA"/>
</dbReference>
<name>A0A7G2EPA7_ARATH</name>
<sequence>MDKLRLQPNYMSLDIQRHIKEQWKLVSSIGQVQTGRCLALKWLKDEYEQQFAQLRGPLIGIDGTFLKHAVKGCLFTAIGHDANNQIYHVAWVTVQSENADNWLWFLNQGIISFVKNVLPNEHRPCVKHIVKNLKKRYPNKDELKKHVWHLVWSHSEAEYRANLNHQRAYDLPLYEDVMREEPKNWCRAWFMHGSFCEDVDNNATESFNATVVKARAKALVQMMETIRRQAMTRISKRKEKIGRWKKSVSNSNHVNLTTEQSGCSCCKWPITGIPCQHAYAAVMYEKKNVEDYVIPLFCTFIWKEQYDTAPEPVRDQMYWPTGYALITAPEAPVPPGRKKGEKKNFDRVKGKHESPKKKKPGEPELRKLSRKGATIHCKSCKEAGHNAARCKKFPKEKKGEKNGNGKKTNNQEEIGVEAAGSSQITSQENDVVFG</sequence>
<evidence type="ECO:0000313" key="7">
    <source>
        <dbReference type="EMBL" id="CAD5324473.1"/>
    </source>
</evidence>
<reference evidence="7 8" key="1">
    <citation type="submission" date="2020-09" db="EMBL/GenBank/DDBJ databases">
        <authorList>
            <person name="Ashkenazy H."/>
        </authorList>
    </citation>
    <scope>NUCLEOTIDE SEQUENCE [LARGE SCALE GENOMIC DNA]</scope>
    <source>
        <strain evidence="8">cv. Cdm-0</strain>
    </source>
</reference>
<dbReference type="AlphaFoldDB" id="A0A7G2EPA7"/>
<dbReference type="InterPro" id="IPR006564">
    <property type="entry name" value="Znf_PMZ"/>
</dbReference>
<feature type="region of interest" description="Disordered" evidence="5">
    <location>
        <begin position="381"/>
        <end position="434"/>
    </location>
</feature>
<evidence type="ECO:0000256" key="3">
    <source>
        <dbReference type="ARBA" id="ARBA00022833"/>
    </source>
</evidence>
<dbReference type="SMART" id="SM00575">
    <property type="entry name" value="ZnF_PMZ"/>
    <property type="match status" value="1"/>
</dbReference>
<dbReference type="PANTHER" id="PTHR31973:SF187">
    <property type="entry name" value="MUTATOR TRANSPOSASE MUDRA PROTEIN"/>
    <property type="match status" value="1"/>
</dbReference>
<proteinExistence type="predicted"/>
<evidence type="ECO:0000259" key="6">
    <source>
        <dbReference type="PROSITE" id="PS50966"/>
    </source>
</evidence>
<feature type="compositionally biased region" description="Polar residues" evidence="5">
    <location>
        <begin position="420"/>
        <end position="434"/>
    </location>
</feature>
<keyword evidence="2 4" id="KW-0863">Zinc-finger</keyword>
<evidence type="ECO:0000256" key="5">
    <source>
        <dbReference type="SAM" id="MobiDB-lite"/>
    </source>
</evidence>
<dbReference type="Pfam" id="PF10551">
    <property type="entry name" value="MULE"/>
    <property type="match status" value="1"/>
</dbReference>
<evidence type="ECO:0000256" key="4">
    <source>
        <dbReference type="PROSITE-ProRule" id="PRU00325"/>
    </source>
</evidence>
<dbReference type="InterPro" id="IPR007527">
    <property type="entry name" value="Znf_SWIM"/>
</dbReference>
<feature type="compositionally biased region" description="Basic and acidic residues" evidence="5">
    <location>
        <begin position="342"/>
        <end position="353"/>
    </location>
</feature>